<gene>
    <name evidence="2" type="ORF">FFLO_02399</name>
</gene>
<feature type="compositionally biased region" description="Basic and acidic residues" evidence="1">
    <location>
        <begin position="30"/>
        <end position="45"/>
    </location>
</feature>
<name>A0A8K0JN95_9TREE</name>
<feature type="compositionally biased region" description="Low complexity" evidence="1">
    <location>
        <begin position="12"/>
        <end position="26"/>
    </location>
</feature>
<feature type="region of interest" description="Disordered" evidence="1">
    <location>
        <begin position="184"/>
        <end position="324"/>
    </location>
</feature>
<organism evidence="2 3">
    <name type="scientific">Filobasidium floriforme</name>
    <dbReference type="NCBI Taxonomy" id="5210"/>
    <lineage>
        <taxon>Eukaryota</taxon>
        <taxon>Fungi</taxon>
        <taxon>Dikarya</taxon>
        <taxon>Basidiomycota</taxon>
        <taxon>Agaricomycotina</taxon>
        <taxon>Tremellomycetes</taxon>
        <taxon>Filobasidiales</taxon>
        <taxon>Filobasidiaceae</taxon>
        <taxon>Filobasidium</taxon>
    </lineage>
</organism>
<evidence type="ECO:0000256" key="1">
    <source>
        <dbReference type="SAM" id="MobiDB-lite"/>
    </source>
</evidence>
<feature type="compositionally biased region" description="Basic and acidic residues" evidence="1">
    <location>
        <begin position="380"/>
        <end position="395"/>
    </location>
</feature>
<feature type="compositionally biased region" description="Low complexity" evidence="1">
    <location>
        <begin position="190"/>
        <end position="201"/>
    </location>
</feature>
<proteinExistence type="predicted"/>
<evidence type="ECO:0000313" key="3">
    <source>
        <dbReference type="Proteomes" id="UP000812966"/>
    </source>
</evidence>
<sequence>MSALSDRMRTHPTSTSPITSTFIPSPQLSSDRHIGQQQQPDHHAPDLASAGIGQIDSNTTSNTNTVPITPSSAARRHRPLQIDPLDTTRRVNYRPTALPMDHDRNVDDDAGGARWLSEDEGGETVRRTTRSGSFGTGVGGRGSRANDIAGGPPRGSGLGLGFGPGEGGEDANRLERDAWGVTNSRSLQAGSSSGSIDDSQQPRSGLEQAKAHWKSVGPSRGRLRRTVSGGIETSPTTTTGQNAASHSQQSGSEHTSVAGQQAVISGHPVAPSSGIPMPELHSLAPPPRLSTGGVSTYQASDPVATTNPTTAVASSSRSSSPQRHAVVVETTDTGLTRHSSDAAAALALSSLGMGEVPDFAAGRGGDGISGSGIPSSSKTATEHVKESLRLKEEERRKRKQIVAKLSQILKW</sequence>
<feature type="region of interest" description="Disordered" evidence="1">
    <location>
        <begin position="360"/>
        <end position="397"/>
    </location>
</feature>
<dbReference type="EMBL" id="JABELV010000038">
    <property type="protein sequence ID" value="KAG7562117.1"/>
    <property type="molecule type" value="Genomic_DNA"/>
</dbReference>
<dbReference type="Proteomes" id="UP000812966">
    <property type="component" value="Unassembled WGS sequence"/>
</dbReference>
<comment type="caution">
    <text evidence="2">The sequence shown here is derived from an EMBL/GenBank/DDBJ whole genome shotgun (WGS) entry which is preliminary data.</text>
</comment>
<feature type="compositionally biased region" description="Polar residues" evidence="1">
    <location>
        <begin position="231"/>
        <end position="263"/>
    </location>
</feature>
<feature type="region of interest" description="Disordered" evidence="1">
    <location>
        <begin position="1"/>
        <end position="172"/>
    </location>
</feature>
<reference evidence="2" key="1">
    <citation type="submission" date="2020-04" db="EMBL/GenBank/DDBJ databases">
        <title>Analysis of mating type loci in Filobasidium floriforme.</title>
        <authorList>
            <person name="Nowrousian M."/>
        </authorList>
    </citation>
    <scope>NUCLEOTIDE SEQUENCE</scope>
    <source>
        <strain evidence="2">CBS 6242</strain>
    </source>
</reference>
<feature type="compositionally biased region" description="Polar residues" evidence="1">
    <location>
        <begin position="55"/>
        <end position="72"/>
    </location>
</feature>
<accession>A0A8K0JN95</accession>
<feature type="compositionally biased region" description="Gly residues" evidence="1">
    <location>
        <begin position="152"/>
        <end position="166"/>
    </location>
</feature>
<protein>
    <submittedName>
        <fullName evidence="2">Uncharacterized protein</fullName>
    </submittedName>
</protein>
<keyword evidence="3" id="KW-1185">Reference proteome</keyword>
<evidence type="ECO:0000313" key="2">
    <source>
        <dbReference type="EMBL" id="KAG7562117.1"/>
    </source>
</evidence>
<dbReference type="AlphaFoldDB" id="A0A8K0JN95"/>
<feature type="compositionally biased region" description="Low complexity" evidence="1">
    <location>
        <begin position="302"/>
        <end position="320"/>
    </location>
</feature>